<dbReference type="PROSITE" id="PS50110">
    <property type="entry name" value="RESPONSE_REGULATORY"/>
    <property type="match status" value="1"/>
</dbReference>
<evidence type="ECO:0000256" key="6">
    <source>
        <dbReference type="PROSITE-ProRule" id="PRU00169"/>
    </source>
</evidence>
<dbReference type="InterPro" id="IPR011006">
    <property type="entry name" value="CheY-like_superfamily"/>
</dbReference>
<keyword evidence="3" id="KW-0805">Transcription regulation</keyword>
<dbReference type="PANTHER" id="PTHR48111">
    <property type="entry name" value="REGULATOR OF RPOS"/>
    <property type="match status" value="1"/>
</dbReference>
<keyword evidence="2" id="KW-0902">Two-component regulatory system</keyword>
<dbReference type="InterPro" id="IPR001867">
    <property type="entry name" value="OmpR/PhoB-type_DNA-bd"/>
</dbReference>
<dbReference type="SMART" id="SM00448">
    <property type="entry name" value="REC"/>
    <property type="match status" value="1"/>
</dbReference>
<evidence type="ECO:0000256" key="1">
    <source>
        <dbReference type="ARBA" id="ARBA00022553"/>
    </source>
</evidence>
<keyword evidence="4 7" id="KW-0238">DNA-binding</keyword>
<organism evidence="10 11">
    <name type="scientific">Methylocystis echinoides</name>
    <dbReference type="NCBI Taxonomy" id="29468"/>
    <lineage>
        <taxon>Bacteria</taxon>
        <taxon>Pseudomonadati</taxon>
        <taxon>Pseudomonadota</taxon>
        <taxon>Alphaproteobacteria</taxon>
        <taxon>Hyphomicrobiales</taxon>
        <taxon>Methylocystaceae</taxon>
        <taxon>Methylocystis</taxon>
    </lineage>
</organism>
<dbReference type="GO" id="GO:0006355">
    <property type="term" value="P:regulation of DNA-templated transcription"/>
    <property type="evidence" value="ECO:0007669"/>
    <property type="project" value="InterPro"/>
</dbReference>
<evidence type="ECO:0000256" key="5">
    <source>
        <dbReference type="ARBA" id="ARBA00023163"/>
    </source>
</evidence>
<keyword evidence="5" id="KW-0804">Transcription</keyword>
<dbReference type="Pfam" id="PF00072">
    <property type="entry name" value="Response_reg"/>
    <property type="match status" value="1"/>
</dbReference>
<comment type="caution">
    <text evidence="10">The sequence shown here is derived from an EMBL/GenBank/DDBJ whole genome shotgun (WGS) entry which is preliminary data.</text>
</comment>
<dbReference type="GO" id="GO:0005829">
    <property type="term" value="C:cytosol"/>
    <property type="evidence" value="ECO:0007669"/>
    <property type="project" value="TreeGrafter"/>
</dbReference>
<keyword evidence="11" id="KW-1185">Reference proteome</keyword>
<accession>A0A9W6GX01</accession>
<dbReference type="SUPFAM" id="SSF46894">
    <property type="entry name" value="C-terminal effector domain of the bipartite response regulators"/>
    <property type="match status" value="1"/>
</dbReference>
<dbReference type="InterPro" id="IPR001789">
    <property type="entry name" value="Sig_transdc_resp-reg_receiver"/>
</dbReference>
<dbReference type="SUPFAM" id="SSF52172">
    <property type="entry name" value="CheY-like"/>
    <property type="match status" value="1"/>
</dbReference>
<dbReference type="InterPro" id="IPR036388">
    <property type="entry name" value="WH-like_DNA-bd_sf"/>
</dbReference>
<dbReference type="Gene3D" id="1.10.10.10">
    <property type="entry name" value="Winged helix-like DNA-binding domain superfamily/Winged helix DNA-binding domain"/>
    <property type="match status" value="1"/>
</dbReference>
<gene>
    <name evidence="10" type="ORF">LMG27198_36840</name>
</gene>
<feature type="DNA-binding region" description="OmpR/PhoB-type" evidence="7">
    <location>
        <begin position="140"/>
        <end position="242"/>
    </location>
</feature>
<evidence type="ECO:0000256" key="2">
    <source>
        <dbReference type="ARBA" id="ARBA00023012"/>
    </source>
</evidence>
<evidence type="ECO:0000313" key="10">
    <source>
        <dbReference type="EMBL" id="GLI94692.1"/>
    </source>
</evidence>
<feature type="domain" description="Response regulatory" evidence="8">
    <location>
        <begin position="24"/>
        <end position="137"/>
    </location>
</feature>
<dbReference type="SMART" id="SM00862">
    <property type="entry name" value="Trans_reg_C"/>
    <property type="match status" value="1"/>
</dbReference>
<dbReference type="AlphaFoldDB" id="A0A9W6GX01"/>
<dbReference type="CDD" id="cd00383">
    <property type="entry name" value="trans_reg_C"/>
    <property type="match status" value="1"/>
</dbReference>
<dbReference type="PROSITE" id="PS51755">
    <property type="entry name" value="OMPR_PHOB"/>
    <property type="match status" value="1"/>
</dbReference>
<dbReference type="GO" id="GO:0000156">
    <property type="term" value="F:phosphorelay response regulator activity"/>
    <property type="evidence" value="ECO:0007669"/>
    <property type="project" value="TreeGrafter"/>
</dbReference>
<dbReference type="RefSeq" id="WP_281804838.1">
    <property type="nucleotide sequence ID" value="NZ_BSEC01000001.1"/>
</dbReference>
<dbReference type="GO" id="GO:0032993">
    <property type="term" value="C:protein-DNA complex"/>
    <property type="evidence" value="ECO:0007669"/>
    <property type="project" value="TreeGrafter"/>
</dbReference>
<evidence type="ECO:0000259" key="9">
    <source>
        <dbReference type="PROSITE" id="PS51755"/>
    </source>
</evidence>
<reference evidence="10" key="1">
    <citation type="journal article" date="2023" name="Int. J. Syst. Evol. Microbiol.">
        <title>Methylocystis iwaonis sp. nov., a type II methane-oxidizing bacterium from surface soil of a rice paddy field in Japan, and emended description of the genus Methylocystis (ex Whittenbury et al. 1970) Bowman et al. 1993.</title>
        <authorList>
            <person name="Kaise H."/>
            <person name="Sawadogo J.B."/>
            <person name="Alam M.S."/>
            <person name="Ueno C."/>
            <person name="Dianou D."/>
            <person name="Shinjo R."/>
            <person name="Asakawa S."/>
        </authorList>
    </citation>
    <scope>NUCLEOTIDE SEQUENCE</scope>
    <source>
        <strain evidence="10">LMG27198</strain>
    </source>
</reference>
<dbReference type="EMBL" id="BSEC01000001">
    <property type="protein sequence ID" value="GLI94692.1"/>
    <property type="molecule type" value="Genomic_DNA"/>
</dbReference>
<feature type="modified residue" description="4-aspartylphosphate" evidence="6">
    <location>
        <position position="73"/>
    </location>
</feature>
<dbReference type="InterPro" id="IPR016032">
    <property type="entry name" value="Sig_transdc_resp-reg_C-effctor"/>
</dbReference>
<protein>
    <submittedName>
        <fullName evidence="10">Uncharacterized protein</fullName>
    </submittedName>
</protein>
<evidence type="ECO:0000259" key="8">
    <source>
        <dbReference type="PROSITE" id="PS50110"/>
    </source>
</evidence>
<evidence type="ECO:0000256" key="4">
    <source>
        <dbReference type="ARBA" id="ARBA00023125"/>
    </source>
</evidence>
<dbReference type="GO" id="GO:0000976">
    <property type="term" value="F:transcription cis-regulatory region binding"/>
    <property type="evidence" value="ECO:0007669"/>
    <property type="project" value="TreeGrafter"/>
</dbReference>
<evidence type="ECO:0000256" key="3">
    <source>
        <dbReference type="ARBA" id="ARBA00023015"/>
    </source>
</evidence>
<name>A0A9W6GX01_9HYPH</name>
<proteinExistence type="predicted"/>
<feature type="domain" description="OmpR/PhoB-type" evidence="9">
    <location>
        <begin position="140"/>
        <end position="242"/>
    </location>
</feature>
<evidence type="ECO:0000256" key="7">
    <source>
        <dbReference type="PROSITE-ProRule" id="PRU01091"/>
    </source>
</evidence>
<keyword evidence="1 6" id="KW-0597">Phosphoprotein</keyword>
<dbReference type="PANTHER" id="PTHR48111:SF1">
    <property type="entry name" value="TWO-COMPONENT RESPONSE REGULATOR ORR33"/>
    <property type="match status" value="1"/>
</dbReference>
<dbReference type="Proteomes" id="UP001144323">
    <property type="component" value="Unassembled WGS sequence"/>
</dbReference>
<dbReference type="Gene3D" id="3.40.50.2300">
    <property type="match status" value="1"/>
</dbReference>
<dbReference type="Pfam" id="PF00486">
    <property type="entry name" value="Trans_reg_C"/>
    <property type="match status" value="1"/>
</dbReference>
<dbReference type="InterPro" id="IPR039420">
    <property type="entry name" value="WalR-like"/>
</dbReference>
<sequence length="245" mass="26530">MKTEKKSRANSIGDLRKDQSSRKRCLIVEDDDDLRELLVDAMSGANYQSLGVAGVGEFQEIASAQPWDIAIIDVNLPDGSGYAVARALRQFKETRIIILTGRSALADRLESHAAGGDVHIVKPAHLAELLAVAKTLLARRDENSAADSGWLLENRTSSLRAPSGQKAKLTPREFAVLELLMGNPGLLVATKKLVEAASDHGDDLTSDALRMLLSRLRQRVLKVTGETLPVETIVGRGLIYRPSSG</sequence>
<evidence type="ECO:0000313" key="11">
    <source>
        <dbReference type="Proteomes" id="UP001144323"/>
    </source>
</evidence>